<protein>
    <submittedName>
        <fullName evidence="2">Dabb family protein</fullName>
    </submittedName>
</protein>
<comment type="caution">
    <text evidence="2">The sequence shown here is derived from an EMBL/GenBank/DDBJ whole genome shotgun (WGS) entry which is preliminary data.</text>
</comment>
<feature type="domain" description="Stress-response A/B barrel" evidence="1">
    <location>
        <begin position="2"/>
        <end position="95"/>
    </location>
</feature>
<dbReference type="RefSeq" id="WP_320507611.1">
    <property type="nucleotide sequence ID" value="NZ_JAXCLW010000002.1"/>
</dbReference>
<dbReference type="InterPro" id="IPR013097">
    <property type="entry name" value="Dabb"/>
</dbReference>
<dbReference type="PANTHER" id="PTHR37832">
    <property type="entry name" value="BLL2683 PROTEIN"/>
    <property type="match status" value="1"/>
</dbReference>
<proteinExistence type="predicted"/>
<dbReference type="InterPro" id="IPR011008">
    <property type="entry name" value="Dimeric_a/b-barrel"/>
</dbReference>
<evidence type="ECO:0000313" key="3">
    <source>
        <dbReference type="Proteomes" id="UP001279642"/>
    </source>
</evidence>
<organism evidence="2 3">
    <name type="scientific">Dongia soli</name>
    <dbReference type="NCBI Taxonomy" id="600628"/>
    <lineage>
        <taxon>Bacteria</taxon>
        <taxon>Pseudomonadati</taxon>
        <taxon>Pseudomonadota</taxon>
        <taxon>Alphaproteobacteria</taxon>
        <taxon>Rhodospirillales</taxon>
        <taxon>Dongiaceae</taxon>
        <taxon>Dongia</taxon>
    </lineage>
</organism>
<dbReference type="SUPFAM" id="SSF54909">
    <property type="entry name" value="Dimeric alpha+beta barrel"/>
    <property type="match status" value="1"/>
</dbReference>
<dbReference type="PANTHER" id="PTHR37832:SF1">
    <property type="entry name" value="STRESS-RESPONSE A_B BARREL DOMAIN-CONTAINING PROTEIN"/>
    <property type="match status" value="1"/>
</dbReference>
<gene>
    <name evidence="2" type="ORF">SMD27_06765</name>
</gene>
<dbReference type="Gene3D" id="3.30.70.100">
    <property type="match status" value="1"/>
</dbReference>
<reference evidence="2 3" key="1">
    <citation type="journal article" date="2016" name="Antonie Van Leeuwenhoek">
        <title>Dongia soli sp. nov., isolated from soil from Dokdo, Korea.</title>
        <authorList>
            <person name="Kim D.U."/>
            <person name="Lee H."/>
            <person name="Kim H."/>
            <person name="Kim S.G."/>
            <person name="Ka J.O."/>
        </authorList>
    </citation>
    <scope>NUCLEOTIDE SEQUENCE [LARGE SCALE GENOMIC DNA]</scope>
    <source>
        <strain evidence="2 3">D78</strain>
    </source>
</reference>
<sequence>MIRHIVMWRLKDTPNKAGNAVRIKQLLEGLRDRVPGLLKIEVGIDFSRSDTSADVVLLSEFPDADALEAYQRHPLHAAMKPEIGAMTAERRVVDHEIG</sequence>
<dbReference type="Pfam" id="PF07876">
    <property type="entry name" value="Dabb"/>
    <property type="match status" value="1"/>
</dbReference>
<dbReference type="Proteomes" id="UP001279642">
    <property type="component" value="Unassembled WGS sequence"/>
</dbReference>
<dbReference type="SMART" id="SM00886">
    <property type="entry name" value="Dabb"/>
    <property type="match status" value="1"/>
</dbReference>
<dbReference type="PROSITE" id="PS51502">
    <property type="entry name" value="S_R_A_B_BARREL"/>
    <property type="match status" value="1"/>
</dbReference>
<dbReference type="EMBL" id="JAXCLW010000002">
    <property type="protein sequence ID" value="MDY0882538.1"/>
    <property type="molecule type" value="Genomic_DNA"/>
</dbReference>
<name>A0ABU5E896_9PROT</name>
<evidence type="ECO:0000259" key="1">
    <source>
        <dbReference type="PROSITE" id="PS51502"/>
    </source>
</evidence>
<evidence type="ECO:0000313" key="2">
    <source>
        <dbReference type="EMBL" id="MDY0882538.1"/>
    </source>
</evidence>
<keyword evidence="3" id="KW-1185">Reference proteome</keyword>
<accession>A0ABU5E896</accession>